<dbReference type="PROSITE" id="PS50082">
    <property type="entry name" value="WD_REPEATS_2"/>
    <property type="match status" value="3"/>
</dbReference>
<reference evidence="7" key="1">
    <citation type="submission" date="2025-08" db="UniProtKB">
        <authorList>
            <consortium name="RefSeq"/>
        </authorList>
    </citation>
    <scope>IDENTIFICATION</scope>
</reference>
<evidence type="ECO:0000313" key="6">
    <source>
        <dbReference type="Proteomes" id="UP000695022"/>
    </source>
</evidence>
<dbReference type="InterPro" id="IPR050630">
    <property type="entry name" value="WD_repeat_EMAP"/>
</dbReference>
<dbReference type="GeneID" id="106807693"/>
<sequence length="288" mass="31748">MMCCLLPVQLPDGTIVSGGGKDKAIHSWSPHYYSKLISNDLPAMLGGVKTVTQGRGNRLLVGTTLNYILQGTLDSYFNVVIQKGHADEVWCLTTHPSHHQFISVADDHNVFLWDYSNTQNMEAKSSRMVLTLPAFIQVGHTAGIEHMDWSADSQFLLSTSADFEMNYWSAAVCKQVNNPGSMRDVTWATQNCTLGFNVAGIWPEGSEGTDINCCSKAYNRPLLAAGDDWGKVKLYSYPTDKPKSGCQTYSGHSGGIMGVQFLYNDARLLTTGGRDMAIMQWEVCLSHF</sequence>
<name>A0ABM1E088_PRICU</name>
<keyword evidence="2" id="KW-0493">Microtubule</keyword>
<dbReference type="InterPro" id="IPR055442">
    <property type="entry name" value="Beta-prop_EML-like_2nd"/>
</dbReference>
<keyword evidence="6" id="KW-1185">Reference proteome</keyword>
<feature type="repeat" description="WD" evidence="4">
    <location>
        <begin position="82"/>
        <end position="123"/>
    </location>
</feature>
<dbReference type="SUPFAM" id="SSF50978">
    <property type="entry name" value="WD40 repeat-like"/>
    <property type="match status" value="1"/>
</dbReference>
<feature type="repeat" description="WD" evidence="4">
    <location>
        <begin position="249"/>
        <end position="283"/>
    </location>
</feature>
<dbReference type="Pfam" id="PF00400">
    <property type="entry name" value="WD40"/>
    <property type="match status" value="1"/>
</dbReference>
<organism evidence="6 7">
    <name type="scientific">Priapulus caudatus</name>
    <name type="common">Priapulid worm</name>
    <dbReference type="NCBI Taxonomy" id="37621"/>
    <lineage>
        <taxon>Eukaryota</taxon>
        <taxon>Metazoa</taxon>
        <taxon>Ecdysozoa</taxon>
        <taxon>Scalidophora</taxon>
        <taxon>Priapulida</taxon>
        <taxon>Priapulimorpha</taxon>
        <taxon>Priapulimorphida</taxon>
        <taxon>Priapulidae</taxon>
        <taxon>Priapulus</taxon>
    </lineage>
</organism>
<dbReference type="PANTHER" id="PTHR13720:SF50">
    <property type="entry name" value="ECHINODERM MICROTUBULE-ASSOCIATED PROTEIN-LIKE 2"/>
    <property type="match status" value="1"/>
</dbReference>
<gene>
    <name evidence="7" type="primary">LOC106807693</name>
</gene>
<evidence type="ECO:0000256" key="3">
    <source>
        <dbReference type="ARBA" id="ARBA00022737"/>
    </source>
</evidence>
<keyword evidence="3" id="KW-0677">Repeat</keyword>
<proteinExistence type="predicted"/>
<feature type="domain" description="EML-like second beta-propeller" evidence="5">
    <location>
        <begin position="138"/>
        <end position="283"/>
    </location>
</feature>
<evidence type="ECO:0000256" key="1">
    <source>
        <dbReference type="ARBA" id="ARBA00022574"/>
    </source>
</evidence>
<accession>A0ABM1E088</accession>
<evidence type="ECO:0000256" key="2">
    <source>
        <dbReference type="ARBA" id="ARBA00022701"/>
    </source>
</evidence>
<dbReference type="Proteomes" id="UP000695022">
    <property type="component" value="Unplaced"/>
</dbReference>
<dbReference type="PANTHER" id="PTHR13720">
    <property type="entry name" value="WD-40 REPEAT PROTEIN"/>
    <property type="match status" value="1"/>
</dbReference>
<dbReference type="InterPro" id="IPR015943">
    <property type="entry name" value="WD40/YVTN_repeat-like_dom_sf"/>
</dbReference>
<dbReference type="Gene3D" id="2.130.10.10">
    <property type="entry name" value="YVTN repeat-like/Quinoprotein amine dehydrogenase"/>
    <property type="match status" value="3"/>
</dbReference>
<evidence type="ECO:0000313" key="7">
    <source>
        <dbReference type="RefSeq" id="XP_014665609.1"/>
    </source>
</evidence>
<dbReference type="RefSeq" id="XP_014665609.1">
    <property type="nucleotide sequence ID" value="XM_014810123.1"/>
</dbReference>
<feature type="repeat" description="WD" evidence="4">
    <location>
        <begin position="137"/>
        <end position="169"/>
    </location>
</feature>
<dbReference type="Pfam" id="PF23414">
    <property type="entry name" value="Beta-prop_EML_2"/>
    <property type="match status" value="1"/>
</dbReference>
<evidence type="ECO:0000256" key="4">
    <source>
        <dbReference type="PROSITE-ProRule" id="PRU00221"/>
    </source>
</evidence>
<keyword evidence="1 4" id="KW-0853">WD repeat</keyword>
<evidence type="ECO:0000259" key="5">
    <source>
        <dbReference type="Pfam" id="PF23414"/>
    </source>
</evidence>
<dbReference type="InterPro" id="IPR001680">
    <property type="entry name" value="WD40_rpt"/>
</dbReference>
<dbReference type="InterPro" id="IPR036322">
    <property type="entry name" value="WD40_repeat_dom_sf"/>
</dbReference>
<dbReference type="PROSITE" id="PS50294">
    <property type="entry name" value="WD_REPEATS_REGION"/>
    <property type="match status" value="2"/>
</dbReference>
<dbReference type="SMART" id="SM00320">
    <property type="entry name" value="WD40"/>
    <property type="match status" value="4"/>
</dbReference>
<protein>
    <submittedName>
        <fullName evidence="7">Echinoderm microtubule-associated protein-like 3</fullName>
    </submittedName>
</protein>